<dbReference type="InterPro" id="IPR000835">
    <property type="entry name" value="HTH_MarR-typ"/>
</dbReference>
<dbReference type="PANTHER" id="PTHR33164">
    <property type="entry name" value="TRANSCRIPTIONAL REGULATOR, MARR FAMILY"/>
    <property type="match status" value="1"/>
</dbReference>
<dbReference type="EMBL" id="MVHJ01000021">
    <property type="protein sequence ID" value="ORA03009.1"/>
    <property type="molecule type" value="Genomic_DNA"/>
</dbReference>
<reference evidence="2 3" key="1">
    <citation type="submission" date="2017-02" db="EMBL/GenBank/DDBJ databases">
        <title>The new phylogeny of genus Mycobacterium.</title>
        <authorList>
            <person name="Tortoli E."/>
            <person name="Trovato A."/>
            <person name="Cirillo D.M."/>
        </authorList>
    </citation>
    <scope>NUCLEOTIDE SEQUENCE [LARGE SCALE GENOMIC DNA]</scope>
    <source>
        <strain evidence="2 3">DSM 45578</strain>
    </source>
</reference>
<accession>A0A1W9YSM0</accession>
<evidence type="ECO:0000313" key="2">
    <source>
        <dbReference type="EMBL" id="ORA03009.1"/>
    </source>
</evidence>
<gene>
    <name evidence="2" type="ORF">BST17_20680</name>
</gene>
<dbReference type="AlphaFoldDB" id="A0A1W9YSM0"/>
<dbReference type="InterPro" id="IPR036388">
    <property type="entry name" value="WH-like_DNA-bd_sf"/>
</dbReference>
<dbReference type="STRING" id="564198.BST17_20680"/>
<dbReference type="SUPFAM" id="SSF46785">
    <property type="entry name" value="Winged helix' DNA-binding domain"/>
    <property type="match status" value="1"/>
</dbReference>
<dbReference type="InterPro" id="IPR039422">
    <property type="entry name" value="MarR/SlyA-like"/>
</dbReference>
<dbReference type="GO" id="GO:0003700">
    <property type="term" value="F:DNA-binding transcription factor activity"/>
    <property type="evidence" value="ECO:0007669"/>
    <property type="project" value="InterPro"/>
</dbReference>
<sequence>MAKKRDRSPTDRAVWLTPEQQRAWLAFMRVQLRMEYEMNRQLQADSGLSLSDYHVLVALSDNPGGMRVGDLAAHIGWERSRVSHQLRRMEQRGLTLRQAGAEDARTTNVVLTKQGRAAIEDAAPAHVDLVRRLFFDALPDPLLGPFTTALEHIHVNLNLNSSLPPAPH</sequence>
<dbReference type="PANTHER" id="PTHR33164:SF99">
    <property type="entry name" value="MARR FAMILY REGULATORY PROTEIN"/>
    <property type="match status" value="1"/>
</dbReference>
<comment type="caution">
    <text evidence="2">The sequence shown here is derived from an EMBL/GenBank/DDBJ whole genome shotgun (WGS) entry which is preliminary data.</text>
</comment>
<dbReference type="Proteomes" id="UP000192366">
    <property type="component" value="Unassembled WGS sequence"/>
</dbReference>
<feature type="domain" description="HTH marR-type" evidence="1">
    <location>
        <begin position="20"/>
        <end position="155"/>
    </location>
</feature>
<evidence type="ECO:0000259" key="1">
    <source>
        <dbReference type="PROSITE" id="PS50995"/>
    </source>
</evidence>
<protein>
    <submittedName>
        <fullName evidence="2">MarR family transcriptional regulator</fullName>
    </submittedName>
</protein>
<dbReference type="SMART" id="SM00347">
    <property type="entry name" value="HTH_MARR"/>
    <property type="match status" value="1"/>
</dbReference>
<dbReference type="Gene3D" id="1.10.10.10">
    <property type="entry name" value="Winged helix-like DNA-binding domain superfamily/Winged helix DNA-binding domain"/>
    <property type="match status" value="1"/>
</dbReference>
<name>A0A1W9YSM0_MYCBA</name>
<dbReference type="InterPro" id="IPR036390">
    <property type="entry name" value="WH_DNA-bd_sf"/>
</dbReference>
<dbReference type="RefSeq" id="WP_308214751.1">
    <property type="nucleotide sequence ID" value="NZ_JACKVM010000014.1"/>
</dbReference>
<keyword evidence="3" id="KW-1185">Reference proteome</keyword>
<evidence type="ECO:0000313" key="3">
    <source>
        <dbReference type="Proteomes" id="UP000192366"/>
    </source>
</evidence>
<dbReference type="GO" id="GO:0006950">
    <property type="term" value="P:response to stress"/>
    <property type="evidence" value="ECO:0007669"/>
    <property type="project" value="TreeGrafter"/>
</dbReference>
<dbReference type="PROSITE" id="PS50995">
    <property type="entry name" value="HTH_MARR_2"/>
    <property type="match status" value="1"/>
</dbReference>
<dbReference type="Pfam" id="PF01047">
    <property type="entry name" value="MarR"/>
    <property type="match status" value="1"/>
</dbReference>
<proteinExistence type="predicted"/>
<organism evidence="2 3">
    <name type="scientific">Mycolicibacterium bacteremicum</name>
    <name type="common">Mycobacterium bacteremicum</name>
    <dbReference type="NCBI Taxonomy" id="564198"/>
    <lineage>
        <taxon>Bacteria</taxon>
        <taxon>Bacillati</taxon>
        <taxon>Actinomycetota</taxon>
        <taxon>Actinomycetes</taxon>
        <taxon>Mycobacteriales</taxon>
        <taxon>Mycobacteriaceae</taxon>
        <taxon>Mycolicibacterium</taxon>
    </lineage>
</organism>